<dbReference type="RefSeq" id="WP_344302184.1">
    <property type="nucleotide sequence ID" value="NZ_BAAAQQ010000002.1"/>
</dbReference>
<comment type="caution">
    <text evidence="4">The sequence shown here is derived from an EMBL/GenBank/DDBJ whole genome shotgun (WGS) entry which is preliminary data.</text>
</comment>
<organism evidence="4 5">
    <name type="scientific">Nocardioides bigeumensis</name>
    <dbReference type="NCBI Taxonomy" id="433657"/>
    <lineage>
        <taxon>Bacteria</taxon>
        <taxon>Bacillati</taxon>
        <taxon>Actinomycetota</taxon>
        <taxon>Actinomycetes</taxon>
        <taxon>Propionibacteriales</taxon>
        <taxon>Nocardioidaceae</taxon>
        <taxon>Nocardioides</taxon>
    </lineage>
</organism>
<keyword evidence="2" id="KW-0812">Transmembrane</keyword>
<comment type="similarity">
    <text evidence="1">Belongs to the LytR/CpsA/Psr (LCP) family.</text>
</comment>
<dbReference type="PANTHER" id="PTHR33392:SF6">
    <property type="entry name" value="POLYISOPRENYL-TEICHOIC ACID--PEPTIDOGLYCAN TEICHOIC ACID TRANSFERASE TAGU"/>
    <property type="match status" value="1"/>
</dbReference>
<accession>A0ABN2XSC3</accession>
<dbReference type="EMBL" id="BAAAQQ010000002">
    <property type="protein sequence ID" value="GAA2116380.1"/>
    <property type="molecule type" value="Genomic_DNA"/>
</dbReference>
<dbReference type="PANTHER" id="PTHR33392">
    <property type="entry name" value="POLYISOPRENYL-TEICHOIC ACID--PEPTIDOGLYCAN TEICHOIC ACID TRANSFERASE TAGU"/>
    <property type="match status" value="1"/>
</dbReference>
<dbReference type="Pfam" id="PF03816">
    <property type="entry name" value="LytR_cpsA_psr"/>
    <property type="match status" value="1"/>
</dbReference>
<gene>
    <name evidence="4" type="ORF">GCM10009843_06540</name>
</gene>
<dbReference type="Gene3D" id="3.40.630.190">
    <property type="entry name" value="LCP protein"/>
    <property type="match status" value="1"/>
</dbReference>
<feature type="transmembrane region" description="Helical" evidence="2">
    <location>
        <begin position="67"/>
        <end position="87"/>
    </location>
</feature>
<evidence type="ECO:0000313" key="5">
    <source>
        <dbReference type="Proteomes" id="UP001500575"/>
    </source>
</evidence>
<proteinExistence type="inferred from homology"/>
<reference evidence="4 5" key="1">
    <citation type="journal article" date="2019" name="Int. J. Syst. Evol. Microbiol.">
        <title>The Global Catalogue of Microorganisms (GCM) 10K type strain sequencing project: providing services to taxonomists for standard genome sequencing and annotation.</title>
        <authorList>
            <consortium name="The Broad Institute Genomics Platform"/>
            <consortium name="The Broad Institute Genome Sequencing Center for Infectious Disease"/>
            <person name="Wu L."/>
            <person name="Ma J."/>
        </authorList>
    </citation>
    <scope>NUCLEOTIDE SEQUENCE [LARGE SCALE GENOMIC DNA]</scope>
    <source>
        <strain evidence="4 5">JCM 16021</strain>
    </source>
</reference>
<feature type="transmembrane region" description="Helical" evidence="2">
    <location>
        <begin position="15"/>
        <end position="32"/>
    </location>
</feature>
<keyword evidence="2" id="KW-0472">Membrane</keyword>
<keyword evidence="5" id="KW-1185">Reference proteome</keyword>
<feature type="domain" description="Cell envelope-related transcriptional attenuator" evidence="3">
    <location>
        <begin position="153"/>
        <end position="302"/>
    </location>
</feature>
<dbReference type="InterPro" id="IPR004474">
    <property type="entry name" value="LytR_CpsA_psr"/>
</dbReference>
<evidence type="ECO:0000256" key="2">
    <source>
        <dbReference type="SAM" id="Phobius"/>
    </source>
</evidence>
<dbReference type="Proteomes" id="UP001500575">
    <property type="component" value="Unassembled WGS sequence"/>
</dbReference>
<name>A0ABN2XSC3_9ACTN</name>
<protein>
    <submittedName>
        <fullName evidence="4">LCP family protein</fullName>
    </submittedName>
</protein>
<dbReference type="InterPro" id="IPR050922">
    <property type="entry name" value="LytR/CpsA/Psr_CW_biosynth"/>
</dbReference>
<evidence type="ECO:0000256" key="1">
    <source>
        <dbReference type="ARBA" id="ARBA00006068"/>
    </source>
</evidence>
<dbReference type="NCBIfam" id="TIGR00350">
    <property type="entry name" value="lytR_cpsA_psr"/>
    <property type="match status" value="1"/>
</dbReference>
<sequence length="407" mass="45164">MPSLPSFLRDLRRPVLVVMVVAPVGLLAVWFLNRDAYLGLAVGLALVLVIAGLVLAVLQWRHGYRRFAAIVTALSVLVAGSVSAYLWTLNDALGDITQIATPFENDDEGRPEKPPNTSLNILLMGADDPEQLVDKPTVAELLEDGAWNPGAYRSDTLMVVHVPADRKAAYLVSIPRDSFVPIYDQDGEEHGEAKINEAFSQYGPFGTWRTVEELSGLHIDHMAIIDFNGFRELTSAIGGVDVYIPEDVYDSKQDQEWKQGEVHLEGVLALKYVRMRYGLTQGDFDRVDRQQNFLRAVMKKMLSKETVGSVTRFPATLRAITGHLTTDDWPKNEIRRLAFGLRGLDGDKVRFVTLPNSGTATDPAAGSIVVVDERRAKVLFDAMESDRVGAYLRRNPDDELPDEDEVS</sequence>
<feature type="transmembrane region" description="Helical" evidence="2">
    <location>
        <begin position="38"/>
        <end position="60"/>
    </location>
</feature>
<evidence type="ECO:0000313" key="4">
    <source>
        <dbReference type="EMBL" id="GAA2116380.1"/>
    </source>
</evidence>
<evidence type="ECO:0000259" key="3">
    <source>
        <dbReference type="Pfam" id="PF03816"/>
    </source>
</evidence>
<keyword evidence="2" id="KW-1133">Transmembrane helix</keyword>